<accession>A0AC58RXI2</accession>
<dbReference type="Proteomes" id="UP000790787">
    <property type="component" value="Chromosome 9"/>
</dbReference>
<name>A0AC58RXI2_TOBAC</name>
<proteinExistence type="predicted"/>
<gene>
    <name evidence="2" type="primary">LOC107822258</name>
</gene>
<evidence type="ECO:0000313" key="2">
    <source>
        <dbReference type="RefSeq" id="XP_075077449.1"/>
    </source>
</evidence>
<evidence type="ECO:0000313" key="1">
    <source>
        <dbReference type="Proteomes" id="UP000790787"/>
    </source>
</evidence>
<keyword evidence="1" id="KW-1185">Reference proteome</keyword>
<dbReference type="RefSeq" id="XP_075077449.1">
    <property type="nucleotide sequence ID" value="XM_075221348.1"/>
</dbReference>
<reference evidence="2" key="2">
    <citation type="submission" date="2025-08" db="UniProtKB">
        <authorList>
            <consortium name="RefSeq"/>
        </authorList>
    </citation>
    <scope>IDENTIFICATION</scope>
    <source>
        <tissue evidence="2">Leaf</tissue>
    </source>
</reference>
<protein>
    <submittedName>
        <fullName evidence="2">CBL-interacting serine/threonine-protein kinase 21-like isoform X1</fullName>
    </submittedName>
</protein>
<organism evidence="1 2">
    <name type="scientific">Nicotiana tabacum</name>
    <name type="common">Common tobacco</name>
    <dbReference type="NCBI Taxonomy" id="4097"/>
    <lineage>
        <taxon>Eukaryota</taxon>
        <taxon>Viridiplantae</taxon>
        <taxon>Streptophyta</taxon>
        <taxon>Embryophyta</taxon>
        <taxon>Tracheophyta</taxon>
        <taxon>Spermatophyta</taxon>
        <taxon>Magnoliopsida</taxon>
        <taxon>eudicotyledons</taxon>
        <taxon>Gunneridae</taxon>
        <taxon>Pentapetalae</taxon>
        <taxon>asterids</taxon>
        <taxon>lamiids</taxon>
        <taxon>Solanales</taxon>
        <taxon>Solanaceae</taxon>
        <taxon>Nicotianoideae</taxon>
        <taxon>Nicotianeae</taxon>
        <taxon>Nicotiana</taxon>
    </lineage>
</organism>
<reference evidence="1" key="1">
    <citation type="journal article" date="2014" name="Nat. Commun.">
        <title>The tobacco genome sequence and its comparison with those of tomato and potato.</title>
        <authorList>
            <person name="Sierro N."/>
            <person name="Battey J.N."/>
            <person name="Ouadi S."/>
            <person name="Bakaher N."/>
            <person name="Bovet L."/>
            <person name="Willig A."/>
            <person name="Goepfert S."/>
            <person name="Peitsch M.C."/>
            <person name="Ivanov N.V."/>
        </authorList>
    </citation>
    <scope>NUCLEOTIDE SEQUENCE [LARGE SCALE GENOMIC DNA]</scope>
</reference>
<sequence length="475" mass="54528">MGFSNMIGKYHLVRTIGEGTFAKIKLAINTINGEKVAIKIIDKHMIKQNNLIYQVKREIRAMKLLNHPNIVQIHEVIGTKTKIYIVMEYVPGGPLSDQMSYLTRLEEKEARKYFQQFIDAVGHCHSKGVYHRDLKPQNLLLDGKGNIKVSDFGLSTLAKASSLLSTTCGSPSYVSPELLSQKGYEGEAADIWSCGVILFELLAGYLPFDDSNLSNLYRKACFIYLCLHFFKKSFIFACIKVHSIFNNLLAVKIYRAKCMFPRWFTEDQKKLISRILDPNPKTRITIAEIIEDEWFQMEPVVRVESKQHNGKDDRYTTFNVIKETEGGYDVDERPNFINAFRLIAMSHDLDLSRLFEEEDMEKEKITLGSKHTIDETIEKIKAAAEHVRLSAERIDKCKLQIHPSKMIKASNSYIDLTAQVVELAPNHCAIEITKSEGELRLYKQFCKSLSSMLTKEERCLKKTCKMQKLDEDQQD</sequence>